<feature type="domain" description="HTH tetR-type" evidence="5">
    <location>
        <begin position="5"/>
        <end position="65"/>
    </location>
</feature>
<evidence type="ECO:0000256" key="4">
    <source>
        <dbReference type="PROSITE-ProRule" id="PRU00335"/>
    </source>
</evidence>
<sequence length="185" mass="19689">MPVRGALPQALITAGVALLDEEGAEGLTLRRVAARAGVSHAAPAHHFGGMPGLKIAIATKGFQSFLHDLAATRDSLPEGTSPFQALLAVNMTYIRFAGSRTALFRLMFDQLPTQDPELRDTAHGSYLVLKGLCAPFTASRPAAAFEAAVWALTHGYAALNIGKTYLPESQIRTSSYEDALRLLVG</sequence>
<reference evidence="7" key="1">
    <citation type="journal article" date="2019" name="Int. J. Syst. Evol. Microbiol.">
        <title>The Global Catalogue of Microorganisms (GCM) 10K type strain sequencing project: providing services to taxonomists for standard genome sequencing and annotation.</title>
        <authorList>
            <consortium name="The Broad Institute Genomics Platform"/>
            <consortium name="The Broad Institute Genome Sequencing Center for Infectious Disease"/>
            <person name="Wu L."/>
            <person name="Ma J."/>
        </authorList>
    </citation>
    <scope>NUCLEOTIDE SEQUENCE [LARGE SCALE GENOMIC DNA]</scope>
    <source>
        <strain evidence="7">KCTC 42473</strain>
    </source>
</reference>
<evidence type="ECO:0000256" key="3">
    <source>
        <dbReference type="ARBA" id="ARBA00023163"/>
    </source>
</evidence>
<dbReference type="Gene3D" id="1.10.357.10">
    <property type="entry name" value="Tetracycline Repressor, domain 2"/>
    <property type="match status" value="1"/>
</dbReference>
<gene>
    <name evidence="6" type="ORF">ACFOM8_00220</name>
</gene>
<comment type="caution">
    <text evidence="6">The sequence shown here is derived from an EMBL/GenBank/DDBJ whole genome shotgun (WGS) entry which is preliminary data.</text>
</comment>
<dbReference type="InterPro" id="IPR025996">
    <property type="entry name" value="MT1864/Rv1816-like_C"/>
</dbReference>
<evidence type="ECO:0000256" key="1">
    <source>
        <dbReference type="ARBA" id="ARBA00023015"/>
    </source>
</evidence>
<keyword evidence="2 4" id="KW-0238">DNA-binding</keyword>
<keyword evidence="1" id="KW-0805">Transcription regulation</keyword>
<name>A0ABV7TYQ1_9RHOB</name>
<dbReference type="PROSITE" id="PS50977">
    <property type="entry name" value="HTH_TETR_2"/>
    <property type="match status" value="1"/>
</dbReference>
<dbReference type="InterPro" id="IPR036271">
    <property type="entry name" value="Tet_transcr_reg_TetR-rel_C_sf"/>
</dbReference>
<proteinExistence type="predicted"/>
<dbReference type="Proteomes" id="UP001595539">
    <property type="component" value="Unassembled WGS sequence"/>
</dbReference>
<dbReference type="Pfam" id="PF13305">
    <property type="entry name" value="TetR_C_33"/>
    <property type="match status" value="1"/>
</dbReference>
<dbReference type="InterPro" id="IPR001647">
    <property type="entry name" value="HTH_TetR"/>
</dbReference>
<dbReference type="InterPro" id="IPR009057">
    <property type="entry name" value="Homeodomain-like_sf"/>
</dbReference>
<dbReference type="RefSeq" id="WP_377758257.1">
    <property type="nucleotide sequence ID" value="NZ_JBHRXY010000001.1"/>
</dbReference>
<dbReference type="EMBL" id="JBHRXY010000001">
    <property type="protein sequence ID" value="MFC3627866.1"/>
    <property type="molecule type" value="Genomic_DNA"/>
</dbReference>
<dbReference type="SUPFAM" id="SSF48498">
    <property type="entry name" value="Tetracyclin repressor-like, C-terminal domain"/>
    <property type="match status" value="1"/>
</dbReference>
<keyword evidence="3" id="KW-0804">Transcription</keyword>
<protein>
    <submittedName>
        <fullName evidence="6">TetR/AcrR family transcriptional regulator</fullName>
    </submittedName>
</protein>
<dbReference type="Pfam" id="PF00440">
    <property type="entry name" value="TetR_N"/>
    <property type="match status" value="1"/>
</dbReference>
<feature type="DNA-binding region" description="H-T-H motif" evidence="4">
    <location>
        <begin position="28"/>
        <end position="47"/>
    </location>
</feature>
<evidence type="ECO:0000313" key="7">
    <source>
        <dbReference type="Proteomes" id="UP001595539"/>
    </source>
</evidence>
<accession>A0ABV7TYQ1</accession>
<organism evidence="6 7">
    <name type="scientific">Paracoccus angustae</name>
    <dbReference type="NCBI Taxonomy" id="1671480"/>
    <lineage>
        <taxon>Bacteria</taxon>
        <taxon>Pseudomonadati</taxon>
        <taxon>Pseudomonadota</taxon>
        <taxon>Alphaproteobacteria</taxon>
        <taxon>Rhodobacterales</taxon>
        <taxon>Paracoccaceae</taxon>
        <taxon>Paracoccus</taxon>
    </lineage>
</organism>
<evidence type="ECO:0000259" key="5">
    <source>
        <dbReference type="PROSITE" id="PS50977"/>
    </source>
</evidence>
<evidence type="ECO:0000313" key="6">
    <source>
        <dbReference type="EMBL" id="MFC3627866.1"/>
    </source>
</evidence>
<evidence type="ECO:0000256" key="2">
    <source>
        <dbReference type="ARBA" id="ARBA00023125"/>
    </source>
</evidence>
<dbReference type="SUPFAM" id="SSF46689">
    <property type="entry name" value="Homeodomain-like"/>
    <property type="match status" value="1"/>
</dbReference>
<keyword evidence="7" id="KW-1185">Reference proteome</keyword>